<dbReference type="InParanoid" id="B4D5C4"/>
<gene>
    <name evidence="1" type="ORF">CfE428DRAFT_4113</name>
</gene>
<reference evidence="1 2" key="1">
    <citation type="journal article" date="2011" name="J. Bacteriol.">
        <title>Genome sequence of Chthoniobacter flavus Ellin428, an aerobic heterotrophic soil bacterium.</title>
        <authorList>
            <person name="Kant R."/>
            <person name="van Passel M.W."/>
            <person name="Palva A."/>
            <person name="Lucas S."/>
            <person name="Lapidus A."/>
            <person name="Glavina Del Rio T."/>
            <person name="Dalin E."/>
            <person name="Tice H."/>
            <person name="Bruce D."/>
            <person name="Goodwin L."/>
            <person name="Pitluck S."/>
            <person name="Larimer F.W."/>
            <person name="Land M.L."/>
            <person name="Hauser L."/>
            <person name="Sangwan P."/>
            <person name="de Vos W.M."/>
            <person name="Janssen P.H."/>
            <person name="Smidt H."/>
        </authorList>
    </citation>
    <scope>NUCLEOTIDE SEQUENCE [LARGE SCALE GENOMIC DNA]</scope>
    <source>
        <strain evidence="1 2">Ellin428</strain>
    </source>
</reference>
<keyword evidence="2" id="KW-1185">Reference proteome</keyword>
<evidence type="ECO:0000313" key="2">
    <source>
        <dbReference type="Proteomes" id="UP000005824"/>
    </source>
</evidence>
<name>B4D5C4_9BACT</name>
<organism evidence="1 2">
    <name type="scientific">Chthoniobacter flavus Ellin428</name>
    <dbReference type="NCBI Taxonomy" id="497964"/>
    <lineage>
        <taxon>Bacteria</taxon>
        <taxon>Pseudomonadati</taxon>
        <taxon>Verrucomicrobiota</taxon>
        <taxon>Spartobacteria</taxon>
        <taxon>Chthoniobacterales</taxon>
        <taxon>Chthoniobacteraceae</taxon>
        <taxon>Chthoniobacter</taxon>
    </lineage>
</organism>
<sequence length="183" mass="20768">MSCPSAEQIADIVLHRREVYGLDVDTRIREVANRLTARALFELLARIDDQSPEFSAQLSALLRDLPDGSHSHLIAFRSHEGARRGGRAKASEPLAEPSEHYLRLVFRDEQAAYYQFNLFPDFDADFILGSSRKRAGDSQYLRLTLSRPEALQTFIESCRKNPHFSRVEQITAEEFHGAPSHSV</sequence>
<dbReference type="Proteomes" id="UP000005824">
    <property type="component" value="Unassembled WGS sequence"/>
</dbReference>
<comment type="caution">
    <text evidence="1">The sequence shown here is derived from an EMBL/GenBank/DDBJ whole genome shotgun (WGS) entry which is preliminary data.</text>
</comment>
<protein>
    <submittedName>
        <fullName evidence="1">Uncharacterized protein</fullName>
    </submittedName>
</protein>
<evidence type="ECO:0000313" key="1">
    <source>
        <dbReference type="EMBL" id="EDY18329.1"/>
    </source>
</evidence>
<accession>B4D5C4</accession>
<dbReference type="AlphaFoldDB" id="B4D5C4"/>
<proteinExistence type="predicted"/>
<dbReference type="EMBL" id="ABVL01000013">
    <property type="protein sequence ID" value="EDY18329.1"/>
    <property type="molecule type" value="Genomic_DNA"/>
</dbReference>
<dbReference type="eggNOG" id="ENOG50345CT">
    <property type="taxonomic scope" value="Bacteria"/>
</dbReference>
<dbReference type="STRING" id="497964.CfE428DRAFT_4113"/>